<reference evidence="2 3" key="1">
    <citation type="submission" date="2023-05" db="EMBL/GenBank/DDBJ databases">
        <title>Streptomyces fuscus sp. nov., a brown-black pigment producing actinomyces isolated from dry sand of Sea duck farm.</title>
        <authorList>
            <person name="Xie J."/>
            <person name="Shen N."/>
        </authorList>
    </citation>
    <scope>NUCLEOTIDE SEQUENCE [LARGE SCALE GENOMIC DNA]</scope>
    <source>
        <strain evidence="2 3">GXMU-J15</strain>
    </source>
</reference>
<keyword evidence="3" id="KW-1185">Reference proteome</keyword>
<dbReference type="Proteomes" id="UP001241926">
    <property type="component" value="Unassembled WGS sequence"/>
</dbReference>
<sequence length="330" mass="36165">MPQAPQHADAAAVATAEPVADRDAKPDQELNAVLNGGPFHVALRAAIAARGLPLQRVQHHLSRHGVKVGVTSLSYWQQGARRPQRPESLRAVRALEEILQLPEESLIRLLADGEDAAGERPPAARSYRSLVEADGVLASLLADLEAPVDGGLHTLGLHERIRIGARRELAGREAQHIVRAHRDGVDRFVAVYHGDPGCTPDLMRVQALENCRTGRVRAHHDTGVLVAELLFGTRLRSGDTFLFRYGVEDGTAGVSHEYARGFRQAGGQYALQVRFDGRQLPLRCHRFVQHSAAAPRSGRQELPLSPLHHSAHLVEPRLRTGIVGIGWDWE</sequence>
<evidence type="ECO:0000313" key="3">
    <source>
        <dbReference type="Proteomes" id="UP001241926"/>
    </source>
</evidence>
<dbReference type="RefSeq" id="WP_261718061.1">
    <property type="nucleotide sequence ID" value="NZ_JASJUS010000007.1"/>
</dbReference>
<gene>
    <name evidence="2" type="ORF">QNN03_10340</name>
</gene>
<dbReference type="EMBL" id="JASJUS010000007">
    <property type="protein sequence ID" value="MDL2076835.1"/>
    <property type="molecule type" value="Genomic_DNA"/>
</dbReference>
<evidence type="ECO:0008006" key="4">
    <source>
        <dbReference type="Google" id="ProtNLM"/>
    </source>
</evidence>
<evidence type="ECO:0000256" key="1">
    <source>
        <dbReference type="SAM" id="MobiDB-lite"/>
    </source>
</evidence>
<accession>A0ABT7IW80</accession>
<name>A0ABT7IW80_9ACTN</name>
<organism evidence="2 3">
    <name type="scientific">Streptomyces fuscus</name>
    <dbReference type="NCBI Taxonomy" id="3048495"/>
    <lineage>
        <taxon>Bacteria</taxon>
        <taxon>Bacillati</taxon>
        <taxon>Actinomycetota</taxon>
        <taxon>Actinomycetes</taxon>
        <taxon>Kitasatosporales</taxon>
        <taxon>Streptomycetaceae</taxon>
        <taxon>Streptomyces</taxon>
    </lineage>
</organism>
<comment type="caution">
    <text evidence="2">The sequence shown here is derived from an EMBL/GenBank/DDBJ whole genome shotgun (WGS) entry which is preliminary data.</text>
</comment>
<evidence type="ECO:0000313" key="2">
    <source>
        <dbReference type="EMBL" id="MDL2076835.1"/>
    </source>
</evidence>
<feature type="region of interest" description="Disordered" evidence="1">
    <location>
        <begin position="1"/>
        <end position="23"/>
    </location>
</feature>
<protein>
    <recommendedName>
        <fullName evidence="4">XRE family transcriptional regulator</fullName>
    </recommendedName>
</protein>
<proteinExistence type="predicted"/>
<feature type="compositionally biased region" description="Low complexity" evidence="1">
    <location>
        <begin position="1"/>
        <end position="18"/>
    </location>
</feature>